<evidence type="ECO:0000313" key="5">
    <source>
        <dbReference type="EMBL" id="BCE85304.1"/>
    </source>
</evidence>
<sequence>MNVTALEWARAQKPLSILEKSVLLVLASLADDHEIVAGQSQRDIAEFVGCSRQAANRALRNLATEQLICNIRDVGDSGRSFYFLNFNGKYELFYRALEARQRGAA</sequence>
<reference evidence="5" key="3">
    <citation type="submission" date="2020-05" db="EMBL/GenBank/DDBJ databases">
        <title>Complete genome sequence of Bradyrhizobium diazoefficiens XF9 isolated from soybean nodule.</title>
        <authorList>
            <person name="Noda R."/>
            <person name="Kakizaki K."/>
            <person name="Minamisawa K."/>
        </authorList>
    </citation>
    <scope>NUCLEOTIDE SEQUENCE</scope>
    <source>
        <strain evidence="5">XF9</strain>
    </source>
</reference>
<dbReference type="RefSeq" id="WP_182872324.1">
    <property type="nucleotide sequence ID" value="NZ_AP022639.1"/>
</dbReference>
<feature type="domain" description="HTH crp-type" evidence="1">
    <location>
        <begin position="23"/>
        <end position="69"/>
    </location>
</feature>
<organism evidence="5">
    <name type="scientific">Bradyrhizobium diazoefficiens</name>
    <dbReference type="NCBI Taxonomy" id="1355477"/>
    <lineage>
        <taxon>Bacteria</taxon>
        <taxon>Pseudomonadati</taxon>
        <taxon>Pseudomonadota</taxon>
        <taxon>Alphaproteobacteria</taxon>
        <taxon>Hyphomicrobiales</taxon>
        <taxon>Nitrobacteraceae</taxon>
        <taxon>Bradyrhizobium</taxon>
    </lineage>
</organism>
<dbReference type="Gene3D" id="1.10.10.10">
    <property type="entry name" value="Winged helix-like DNA-binding domain superfamily/Winged helix DNA-binding domain"/>
    <property type="match status" value="1"/>
</dbReference>
<reference evidence="2" key="1">
    <citation type="submission" date="2020-05" db="EMBL/GenBank/DDBJ databases">
        <title>Complete genome sequence of Bradyrhizobium diazoefficiens XF2 isolated from soybean nodule.</title>
        <authorList>
            <person name="Noda R."/>
            <person name="Kakizaki K."/>
            <person name="Minamisawa K."/>
        </authorList>
    </citation>
    <scope>NUCLEOTIDE SEQUENCE</scope>
    <source>
        <strain evidence="2">XF2</strain>
    </source>
</reference>
<dbReference type="GO" id="GO:0003677">
    <property type="term" value="F:DNA binding"/>
    <property type="evidence" value="ECO:0007669"/>
    <property type="project" value="InterPro"/>
</dbReference>
<name>A0A810CAY2_9BRAD</name>
<dbReference type="EMBL" id="AP023093">
    <property type="protein sequence ID" value="BCE41765.1"/>
    <property type="molecule type" value="Genomic_DNA"/>
</dbReference>
<reference evidence="3" key="2">
    <citation type="submission" date="2020-05" db="EMBL/GenBank/DDBJ databases">
        <title>Complete genome sequence of Bradyrhizobium diazoefficiens XF3 isolated from soybean nodule.</title>
        <authorList>
            <person name="Noda R."/>
            <person name="Kakizaki K."/>
            <person name="Minamisawa K."/>
        </authorList>
    </citation>
    <scope>NUCLEOTIDE SEQUENCE</scope>
    <source>
        <strain evidence="3">XF3</strain>
    </source>
</reference>
<dbReference type="SUPFAM" id="SSF46785">
    <property type="entry name" value="Winged helix' DNA-binding domain"/>
    <property type="match status" value="1"/>
</dbReference>
<evidence type="ECO:0000259" key="1">
    <source>
        <dbReference type="Pfam" id="PF13545"/>
    </source>
</evidence>
<evidence type="ECO:0000313" key="2">
    <source>
        <dbReference type="EMBL" id="BCE32987.1"/>
    </source>
</evidence>
<accession>A0A810CAY2</accession>
<dbReference type="GO" id="GO:0006355">
    <property type="term" value="P:regulation of DNA-templated transcription"/>
    <property type="evidence" value="ECO:0007669"/>
    <property type="project" value="InterPro"/>
</dbReference>
<dbReference type="InterPro" id="IPR012318">
    <property type="entry name" value="HTH_CRP"/>
</dbReference>
<dbReference type="AlphaFoldDB" id="A0A810CAY2"/>
<gene>
    <name evidence="2" type="ORF">XF2B_67560</name>
    <name evidence="3" type="ORF">XF3B_67960</name>
    <name evidence="4" type="ORF">XF9B_38000</name>
    <name evidence="5" type="ORF">XF9B_67250</name>
</gene>
<dbReference type="Pfam" id="PF13545">
    <property type="entry name" value="HTH_Crp_2"/>
    <property type="match status" value="1"/>
</dbReference>
<evidence type="ECO:0000313" key="4">
    <source>
        <dbReference type="EMBL" id="BCE82379.1"/>
    </source>
</evidence>
<protein>
    <recommendedName>
        <fullName evidence="1">HTH crp-type domain-containing protein</fullName>
    </recommendedName>
</protein>
<dbReference type="EMBL" id="AP023098">
    <property type="protein sequence ID" value="BCE85304.1"/>
    <property type="molecule type" value="Genomic_DNA"/>
</dbReference>
<dbReference type="InterPro" id="IPR036388">
    <property type="entry name" value="WH-like_DNA-bd_sf"/>
</dbReference>
<dbReference type="EMBL" id="AP023098">
    <property type="protein sequence ID" value="BCE82379.1"/>
    <property type="molecule type" value="Genomic_DNA"/>
</dbReference>
<evidence type="ECO:0000313" key="3">
    <source>
        <dbReference type="EMBL" id="BCE41765.1"/>
    </source>
</evidence>
<proteinExistence type="predicted"/>
<dbReference type="InterPro" id="IPR036390">
    <property type="entry name" value="WH_DNA-bd_sf"/>
</dbReference>
<dbReference type="EMBL" id="AP023092">
    <property type="protein sequence ID" value="BCE32987.1"/>
    <property type="molecule type" value="Genomic_DNA"/>
</dbReference>